<geneLocation type="plasmid" evidence="2">
    <name>pKK1 DNA</name>
</geneLocation>
<accession>A0A9W4A823</accession>
<name>A0A9W4A823_BACTO</name>
<dbReference type="RefSeq" id="WP_053512389.1">
    <property type="nucleotide sequence ID" value="NZ_AP014865.1"/>
</dbReference>
<dbReference type="AlphaFoldDB" id="A0A9W4A823"/>
<gene>
    <name evidence="1" type="ORF">KNN_06377</name>
</gene>
<dbReference type="EMBL" id="AP014865">
    <property type="protein sequence ID" value="BAR87112.1"/>
    <property type="molecule type" value="Genomic_DNA"/>
</dbReference>
<evidence type="ECO:0000313" key="1">
    <source>
        <dbReference type="EMBL" id="BAR87112.1"/>
    </source>
</evidence>
<sequence>MKKLFATFASFVCLDLSKISASVASTEASGEVNLDFILIEYREKGLMDTYRFSPTPWKNADGESFRTYWDGKYVWFSI</sequence>
<organism evidence="1 2">
    <name type="scientific">Bacillus thuringiensis subsp. tolworthi</name>
    <dbReference type="NCBI Taxonomy" id="1442"/>
    <lineage>
        <taxon>Bacteria</taxon>
        <taxon>Bacillati</taxon>
        <taxon>Bacillota</taxon>
        <taxon>Bacilli</taxon>
        <taxon>Bacillales</taxon>
        <taxon>Bacillaceae</taxon>
        <taxon>Bacillus</taxon>
        <taxon>Bacillus cereus group</taxon>
    </lineage>
</organism>
<reference evidence="1 2" key="1">
    <citation type="submission" date="2015-05" db="EMBL/GenBank/DDBJ databases">
        <title>Whole genome sequence of Bacillus thuringiensis serovar tolworthi Pasteur Institute Standard strain.</title>
        <authorList>
            <person name="Kanda K."/>
            <person name="Nakashima K."/>
            <person name="Nagano Y."/>
        </authorList>
    </citation>
    <scope>NUCLEOTIDE SEQUENCE [LARGE SCALE GENOMIC DNA]</scope>
    <source>
        <strain evidence="1 2">Pasteur Institute Standard strain</strain>
        <plasmid evidence="2">pKK1 DNA</plasmid>
    </source>
</reference>
<protein>
    <submittedName>
        <fullName evidence="1">Uncharacterized protein</fullName>
    </submittedName>
</protein>
<evidence type="ECO:0000313" key="2">
    <source>
        <dbReference type="Proteomes" id="UP000055316"/>
    </source>
</evidence>
<dbReference type="Proteomes" id="UP000055316">
    <property type="component" value="Plasmid pKK1"/>
</dbReference>
<keyword evidence="1" id="KW-0614">Plasmid</keyword>
<proteinExistence type="predicted"/>